<accession>A0A223V189</accession>
<organism evidence="1 2">
    <name type="scientific">Maribacter cobaltidurans</name>
    <dbReference type="NCBI Taxonomy" id="1178778"/>
    <lineage>
        <taxon>Bacteria</taxon>
        <taxon>Pseudomonadati</taxon>
        <taxon>Bacteroidota</taxon>
        <taxon>Flavobacteriia</taxon>
        <taxon>Flavobacteriales</taxon>
        <taxon>Flavobacteriaceae</taxon>
        <taxon>Maribacter</taxon>
    </lineage>
</organism>
<reference evidence="1 2" key="1">
    <citation type="submission" date="2017-08" db="EMBL/GenBank/DDBJ databases">
        <title>The complete genome sequence of Maribacter sp. B1, isolated from deep-sea sediment.</title>
        <authorList>
            <person name="Wu Y.-H."/>
            <person name="Cheng H."/>
            <person name="Xu X.-W."/>
        </authorList>
    </citation>
    <scope>NUCLEOTIDE SEQUENCE [LARGE SCALE GENOMIC DNA]</scope>
    <source>
        <strain evidence="1 2">B1</strain>
    </source>
</reference>
<dbReference type="KEGG" id="marb:CJ263_01990"/>
<evidence type="ECO:0008006" key="3">
    <source>
        <dbReference type="Google" id="ProtNLM"/>
    </source>
</evidence>
<keyword evidence="2" id="KW-1185">Reference proteome</keyword>
<gene>
    <name evidence="1" type="ORF">CJ263_01990</name>
</gene>
<dbReference type="Pfam" id="PF13585">
    <property type="entry name" value="CHU_C"/>
    <property type="match status" value="1"/>
</dbReference>
<dbReference type="InterPro" id="IPR013783">
    <property type="entry name" value="Ig-like_fold"/>
</dbReference>
<sequence>MKMKKGSSICKVLALSIFIMLMLCYNFKVLGQECPALVGPLNGENQVATTASINWETIEGVPGYIISLGTTPGGTDILNELNVGSSTSYSPPTGLPKNTQIFVTITLFFFNQANITCESQSFTTASLTEVPECTFLFNPMNNAIDVNTTTNISWAYAPGATGYLFTMGTTPNGDDLVPITDLGNTLSYNPSMDLPAESDIYVNVIPYNGIGNSIGCTGFTFTTAPEATLPNCTSLITPYNGETNIPLSPFLEWNEVPNATGYRVSIGTSPFETDILNNAAFYRTSTMVIDFEPNRTFFIKIVPFNDAGEAIGCSQETFSTLLGCGPYYDPLTSELVVLNPDITFPDTVGICQNGSGNVISATDEADGYRWYSLDVDGNESLISTEASLSIEKAGEYIYEIFDIIEGSGGTIECSSSKVFRVEESSIATIENVRVTEVLNGLNFEVIVEGNGNYEFALDNPEGPYQNSNIFGGITPGTHTVYVRDVNGCGVAEKTIQQDLTVEGFPKFFTPNGDGTNDFWQYRRPQDSNEIPYEVIHIFDRFGNFLAQIDPKSLGWNGIFNGRKMPASDYWFKAISFNNKVITGHFTLKR</sequence>
<dbReference type="NCBIfam" id="TIGR04131">
    <property type="entry name" value="Bac_Flav_CTERM"/>
    <property type="match status" value="1"/>
</dbReference>
<name>A0A223V189_9FLAO</name>
<evidence type="ECO:0000313" key="1">
    <source>
        <dbReference type="EMBL" id="ASV29092.1"/>
    </source>
</evidence>
<dbReference type="AlphaFoldDB" id="A0A223V189"/>
<proteinExistence type="predicted"/>
<dbReference type="InterPro" id="IPR026341">
    <property type="entry name" value="T9SS_type_B"/>
</dbReference>
<protein>
    <recommendedName>
        <fullName evidence="3">Fibronectin type-III domain-containing protein</fullName>
    </recommendedName>
</protein>
<dbReference type="Gene3D" id="2.60.40.10">
    <property type="entry name" value="Immunoglobulins"/>
    <property type="match status" value="2"/>
</dbReference>
<dbReference type="EMBL" id="CP022957">
    <property type="protein sequence ID" value="ASV29092.1"/>
    <property type="molecule type" value="Genomic_DNA"/>
</dbReference>
<evidence type="ECO:0000313" key="2">
    <source>
        <dbReference type="Proteomes" id="UP000215244"/>
    </source>
</evidence>
<dbReference type="Proteomes" id="UP000215244">
    <property type="component" value="Chromosome"/>
</dbReference>